<dbReference type="STRING" id="1385515.GCA_000423325_02411"/>
<evidence type="ECO:0000256" key="1">
    <source>
        <dbReference type="SAM" id="MobiDB-lite"/>
    </source>
</evidence>
<organism evidence="2 3">
    <name type="scientific">Lysobacter defluvii IMMIB APB-9 = DSM 18482</name>
    <dbReference type="NCBI Taxonomy" id="1385515"/>
    <lineage>
        <taxon>Bacteria</taxon>
        <taxon>Pseudomonadati</taxon>
        <taxon>Pseudomonadota</taxon>
        <taxon>Gammaproteobacteria</taxon>
        <taxon>Lysobacterales</taxon>
        <taxon>Lysobacteraceae</taxon>
        <taxon>Novilysobacter</taxon>
    </lineage>
</organism>
<dbReference type="EMBL" id="AVBH01000329">
    <property type="protein sequence ID" value="KGO97544.1"/>
    <property type="molecule type" value="Genomic_DNA"/>
</dbReference>
<feature type="compositionally biased region" description="Low complexity" evidence="1">
    <location>
        <begin position="69"/>
        <end position="82"/>
    </location>
</feature>
<dbReference type="eggNOG" id="COG0810">
    <property type="taxonomic scope" value="Bacteria"/>
</dbReference>
<proteinExistence type="predicted"/>
<dbReference type="AlphaFoldDB" id="A0A0A0M5R2"/>
<accession>A0A0A0M5R2</accession>
<keyword evidence="3" id="KW-1185">Reference proteome</keyword>
<feature type="region of interest" description="Disordered" evidence="1">
    <location>
        <begin position="191"/>
        <end position="233"/>
    </location>
</feature>
<reference evidence="2 3" key="1">
    <citation type="submission" date="2013-08" db="EMBL/GenBank/DDBJ databases">
        <title>Genomic analysis of Lysobacter defluvii.</title>
        <authorList>
            <person name="Wang Q."/>
            <person name="Wang G."/>
        </authorList>
    </citation>
    <scope>NUCLEOTIDE SEQUENCE [LARGE SCALE GENOMIC DNA]</scope>
    <source>
        <strain evidence="2 3">IMMIB APB-9</strain>
    </source>
</reference>
<comment type="caution">
    <text evidence="2">The sequence shown here is derived from an EMBL/GenBank/DDBJ whole genome shotgun (WGS) entry which is preliminary data.</text>
</comment>
<name>A0A0A0M5R2_9GAMM</name>
<evidence type="ECO:0000313" key="2">
    <source>
        <dbReference type="EMBL" id="KGO97544.1"/>
    </source>
</evidence>
<feature type="non-terminal residue" evidence="2">
    <location>
        <position position="233"/>
    </location>
</feature>
<feature type="compositionally biased region" description="Basic and acidic residues" evidence="1">
    <location>
        <begin position="201"/>
        <end position="233"/>
    </location>
</feature>
<protein>
    <submittedName>
        <fullName evidence="2">Energy transducer TonB</fullName>
    </submittedName>
</protein>
<gene>
    <name evidence="2" type="ORF">N791_10395</name>
</gene>
<feature type="compositionally biased region" description="Low complexity" evidence="1">
    <location>
        <begin position="52"/>
        <end position="61"/>
    </location>
</feature>
<evidence type="ECO:0000313" key="3">
    <source>
        <dbReference type="Proteomes" id="UP000030003"/>
    </source>
</evidence>
<sequence length="233" mass="24599">MSNTDARVRRGAPGTPTGTFARLALAAALGLALGACGGSDGPQEQATDGETGDPVATADGVGAVGTGGAAPPAAGTAAPDDAAAAMDIEELRKAAREAYAGNRLYAPAGDNAVEYYLALRERRPEDPSAGSALTDLLPMTVIATEQSLVREDFEEGKRLIALLERTDASHPALDRLRRSAERGERELAARLAREQVTAEEQAQRRAELERQRQADQQREQEEAARRLAEQQAA</sequence>
<dbReference type="Proteomes" id="UP000030003">
    <property type="component" value="Unassembled WGS sequence"/>
</dbReference>
<feature type="region of interest" description="Disordered" evidence="1">
    <location>
        <begin position="36"/>
        <end position="82"/>
    </location>
</feature>